<keyword evidence="2 4" id="KW-0378">Hydrolase</keyword>
<dbReference type="Pfam" id="PF17137">
    <property type="entry name" value="DUF5110"/>
    <property type="match status" value="1"/>
</dbReference>
<dbReference type="InterPro" id="IPR030458">
    <property type="entry name" value="Glyco_hydro_31_AS"/>
</dbReference>
<evidence type="ECO:0000313" key="10">
    <source>
        <dbReference type="Proteomes" id="UP000429232"/>
    </source>
</evidence>
<protein>
    <submittedName>
        <fullName evidence="9">Glycoside hydrolase family 31 protein</fullName>
    </submittedName>
</protein>
<dbReference type="CDD" id="cd06604">
    <property type="entry name" value="GH31_glucosidase_II_MalA"/>
    <property type="match status" value="1"/>
</dbReference>
<accession>A0A6I4HYN6</accession>
<dbReference type="RefSeq" id="WP_157524197.1">
    <property type="nucleotide sequence ID" value="NZ_CP066775.1"/>
</dbReference>
<dbReference type="PANTHER" id="PTHR22762">
    <property type="entry name" value="ALPHA-GLUCOSIDASE"/>
    <property type="match status" value="1"/>
</dbReference>
<evidence type="ECO:0000256" key="3">
    <source>
        <dbReference type="ARBA" id="ARBA00023295"/>
    </source>
</evidence>
<evidence type="ECO:0000256" key="4">
    <source>
        <dbReference type="RuleBase" id="RU361185"/>
    </source>
</evidence>
<dbReference type="InterPro" id="IPR025887">
    <property type="entry name" value="Glyco_hydro_31_N_dom"/>
</dbReference>
<dbReference type="InterPro" id="IPR011013">
    <property type="entry name" value="Gal_mutarotase_sf_dom"/>
</dbReference>
<dbReference type="CDD" id="cd14752">
    <property type="entry name" value="GH31_N"/>
    <property type="match status" value="1"/>
</dbReference>
<reference evidence="9 10" key="1">
    <citation type="submission" date="2020-12" db="EMBL/GenBank/DDBJ databases">
        <title>HMF7856_wgs.fasta genome submission.</title>
        <authorList>
            <person name="Kang H."/>
            <person name="Kim H."/>
            <person name="Joh K."/>
        </authorList>
    </citation>
    <scope>NUCLEOTIDE SEQUENCE [LARGE SCALE GENOMIC DNA]</scope>
    <source>
        <strain evidence="9 10">HMF7856</strain>
    </source>
</reference>
<dbReference type="Proteomes" id="UP000429232">
    <property type="component" value="Chromosome"/>
</dbReference>
<evidence type="ECO:0000259" key="7">
    <source>
        <dbReference type="Pfam" id="PF17137"/>
    </source>
</evidence>
<evidence type="ECO:0000313" key="9">
    <source>
        <dbReference type="EMBL" id="QQL51458.1"/>
    </source>
</evidence>
<gene>
    <name evidence="9" type="ORF">GO620_008455</name>
</gene>
<dbReference type="InterPro" id="IPR048395">
    <property type="entry name" value="Glyco_hydro_31_C"/>
</dbReference>
<dbReference type="InterPro" id="IPR033403">
    <property type="entry name" value="DUF5110"/>
</dbReference>
<feature type="domain" description="DUF5110" evidence="7">
    <location>
        <begin position="710"/>
        <end position="777"/>
    </location>
</feature>
<name>A0A6I4HYN6_9SPHI</name>
<evidence type="ECO:0000256" key="2">
    <source>
        <dbReference type="ARBA" id="ARBA00022801"/>
    </source>
</evidence>
<dbReference type="KEGG" id="mgik:GO620_008455"/>
<feature type="domain" description="Glycosyl hydrolase family 31 C-terminal" evidence="8">
    <location>
        <begin position="607"/>
        <end position="693"/>
    </location>
</feature>
<dbReference type="AlphaFoldDB" id="A0A6I4HYN6"/>
<feature type="domain" description="Glycoside hydrolase family 31 TIM barrel" evidence="5">
    <location>
        <begin position="275"/>
        <end position="598"/>
    </location>
</feature>
<comment type="similarity">
    <text evidence="1 4">Belongs to the glycosyl hydrolase 31 family.</text>
</comment>
<feature type="domain" description="Glycoside hydrolase family 31 N-terminal" evidence="6">
    <location>
        <begin position="62"/>
        <end position="232"/>
    </location>
</feature>
<sequence>MDDNILDPELTDNHDVEVDEEFHHLNNPVLGIKPIEKKYLGTVTEVVQDKNKFFFSDNDARVEVTVVSDEIIRVRLAPHGVFLDEFSYAVPELKVTASVFSLHEDENEYRVSTNTVNCHINKQDFLIHFSDSQEHVTSSDAVPMHWEENTQFGGYYVFGTKVCHQDEAFYGLGDKASNLNLRGRRFRNWNTDAYSFAWNQDPLYRTIPFYISLNEGIAHGIFVDNTFRSTFDFAAEDFTKTSFWADGGELQYYYIHGPHMMDVVKRYHSLTGTHPMPPLWALGYHQCRWSYYPESKVRSVTRGFRDNKIPCDGIYLDIDYMDGYRCFTWNRKYFPDPKKMIKELAADGFKTVIIIDPGIRVDDNYAVFREGKEKKYFCRRCDDYFMEGHVWPGRCQFPDFTNPEVRRWWGDLFDELVEAGVAGVWNDMNEPAVFGAGTFPDDVRHQYDGYRGSHRKAHNVYGMQMVRATYEGLRKQMKNKRPFTITRAGYSGVQRYASVWTGDNVASWEHLHLGHIQLQRLSMSGIPFCGTDIGGFSGEPDGELFTRWIQLGTFSPFMRAHSAGDTKEREPWSFGEPYTAINRKFIELRYRLLPYLYSTFWEHHRYGFPILRPVVLQEQDVLNNQARQDEFTYGDKILICPVLEPGQTQRIVYLPKGKWYNFWDKKLIEGGNEITVPTPLETIPMFIKAGSVIPEYPVQQYVGEKEITEVKINIYYSDYEVNSFFFEDYGETFAYEQDIYSEKKFIVNGDAASLTIEQSMEGLYTPRYENYAFNIVGLPFKPAKVIIDGKMLTDFDQSGDASFKFIFTKNFKKAEILK</sequence>
<evidence type="ECO:0000259" key="5">
    <source>
        <dbReference type="Pfam" id="PF01055"/>
    </source>
</evidence>
<dbReference type="InterPro" id="IPR013780">
    <property type="entry name" value="Glyco_hydro_b"/>
</dbReference>
<proteinExistence type="inferred from homology"/>
<keyword evidence="10" id="KW-1185">Reference proteome</keyword>
<dbReference type="Gene3D" id="2.60.40.1180">
    <property type="entry name" value="Golgi alpha-mannosidase II"/>
    <property type="match status" value="2"/>
</dbReference>
<dbReference type="SUPFAM" id="SSF51445">
    <property type="entry name" value="(Trans)glycosidases"/>
    <property type="match status" value="1"/>
</dbReference>
<dbReference type="EMBL" id="CP066775">
    <property type="protein sequence ID" value="QQL51458.1"/>
    <property type="molecule type" value="Genomic_DNA"/>
</dbReference>
<dbReference type="Pfam" id="PF01055">
    <property type="entry name" value="Glyco_hydro_31_2nd"/>
    <property type="match status" value="1"/>
</dbReference>
<dbReference type="GO" id="GO:0004553">
    <property type="term" value="F:hydrolase activity, hydrolyzing O-glycosyl compounds"/>
    <property type="evidence" value="ECO:0007669"/>
    <property type="project" value="InterPro"/>
</dbReference>
<dbReference type="SUPFAM" id="SSF74650">
    <property type="entry name" value="Galactose mutarotase-like"/>
    <property type="match status" value="1"/>
</dbReference>
<dbReference type="GO" id="GO:0005975">
    <property type="term" value="P:carbohydrate metabolic process"/>
    <property type="evidence" value="ECO:0007669"/>
    <property type="project" value="InterPro"/>
</dbReference>
<dbReference type="SUPFAM" id="SSF51011">
    <property type="entry name" value="Glycosyl hydrolase domain"/>
    <property type="match status" value="1"/>
</dbReference>
<evidence type="ECO:0000256" key="1">
    <source>
        <dbReference type="ARBA" id="ARBA00007806"/>
    </source>
</evidence>
<evidence type="ECO:0000259" key="6">
    <source>
        <dbReference type="Pfam" id="PF13802"/>
    </source>
</evidence>
<dbReference type="PANTHER" id="PTHR22762:SF120">
    <property type="entry name" value="HETEROGLYCAN GLUCOSIDASE 1"/>
    <property type="match status" value="1"/>
</dbReference>
<dbReference type="Gene3D" id="2.60.40.1760">
    <property type="entry name" value="glycosyl hydrolase (family 31)"/>
    <property type="match status" value="1"/>
</dbReference>
<dbReference type="PROSITE" id="PS00129">
    <property type="entry name" value="GLYCOSYL_HYDROL_F31_1"/>
    <property type="match status" value="1"/>
</dbReference>
<evidence type="ECO:0000259" key="8">
    <source>
        <dbReference type="Pfam" id="PF21365"/>
    </source>
</evidence>
<dbReference type="Gene3D" id="3.20.20.80">
    <property type="entry name" value="Glycosidases"/>
    <property type="match status" value="1"/>
</dbReference>
<dbReference type="InterPro" id="IPR000322">
    <property type="entry name" value="Glyco_hydro_31_TIM"/>
</dbReference>
<dbReference type="InterPro" id="IPR017853">
    <property type="entry name" value="GH"/>
</dbReference>
<dbReference type="Pfam" id="PF21365">
    <property type="entry name" value="Glyco_hydro_31_3rd"/>
    <property type="match status" value="1"/>
</dbReference>
<dbReference type="Pfam" id="PF13802">
    <property type="entry name" value="Gal_mutarotas_2"/>
    <property type="match status" value="1"/>
</dbReference>
<dbReference type="GO" id="GO:0030246">
    <property type="term" value="F:carbohydrate binding"/>
    <property type="evidence" value="ECO:0007669"/>
    <property type="project" value="InterPro"/>
</dbReference>
<organism evidence="9 10">
    <name type="scientific">Mucilaginibacter ginkgonis</name>
    <dbReference type="NCBI Taxonomy" id="2682091"/>
    <lineage>
        <taxon>Bacteria</taxon>
        <taxon>Pseudomonadati</taxon>
        <taxon>Bacteroidota</taxon>
        <taxon>Sphingobacteriia</taxon>
        <taxon>Sphingobacteriales</taxon>
        <taxon>Sphingobacteriaceae</taxon>
        <taxon>Mucilaginibacter</taxon>
    </lineage>
</organism>
<keyword evidence="3 4" id="KW-0326">Glycosidase</keyword>